<evidence type="ECO:0000259" key="3">
    <source>
        <dbReference type="Pfam" id="PF01705"/>
    </source>
</evidence>
<dbReference type="Pfam" id="PF01705">
    <property type="entry name" value="CX"/>
    <property type="match status" value="1"/>
</dbReference>
<dbReference type="Proteomes" id="UP000035681">
    <property type="component" value="Unplaced"/>
</dbReference>
<feature type="compositionally biased region" description="Acidic residues" evidence="1">
    <location>
        <begin position="358"/>
        <end position="370"/>
    </location>
</feature>
<organism evidence="4 5">
    <name type="scientific">Strongyloides stercoralis</name>
    <name type="common">Threadworm</name>
    <dbReference type="NCBI Taxonomy" id="6248"/>
    <lineage>
        <taxon>Eukaryota</taxon>
        <taxon>Metazoa</taxon>
        <taxon>Ecdysozoa</taxon>
        <taxon>Nematoda</taxon>
        <taxon>Chromadorea</taxon>
        <taxon>Rhabditida</taxon>
        <taxon>Tylenchina</taxon>
        <taxon>Panagrolaimomorpha</taxon>
        <taxon>Strongyloidoidea</taxon>
        <taxon>Strongyloididae</taxon>
        <taxon>Strongyloides</taxon>
    </lineage>
</organism>
<keyword evidence="2" id="KW-0812">Transmembrane</keyword>
<keyword evidence="4" id="KW-1185">Reference proteome</keyword>
<accession>A0AAF5DG94</accession>
<sequence>ISNYIKKSTIQFIMFKSKKIKCYLLLLFLILNTIFEPIFSKRGGGGFSLGRGSSAGRKSNSGTGGGIFGAINRNNKPPTRINTNSGWGNRRQGSGSGIWASSGTKGNAGIFGGNRNRGYSSSFSKSGLGSRSRSSAFKNAIVGAAAGYLTYQAGKALIRNIAGPMMWNNRPYYWGSQYYRPRTGYNMCRMPIPPNDENFGNIYSQDGHSRPKEIVWDCGYNEHCCGYECCPGGGGYGGGYNGYYNHGMRGFGIGGFITFLILLCCGAAIVKRMCFDNRRNNPSNFTTGPYADRFSNVSKKNLFFNIFYVLLFVVLIFSNIIEGCGARPNYNPRSNGVKIKKISIDSSKEVGKVSNEKTEEEDDYGSLENDENNKISNDNIIKNNYVTKNKDIVVEDKAMSYGENDVNVNEFDSNSLTQKNESDTFTNYEKTELNYSQFLNGTNNKYNLLKSNKTLSNLSIVSNRKSSILNNDYVNTSRYDISVEANDIKFTSNNSSENRYDLHEEIYNDNERMNDSYNLTSRYDNSNENNTNQEDIYLSTSYPNENYDSNFEDDSYKNENFLYKSNSTSFDNEINKEIKNILNTPDKFQLFTKQDIKKLKKRKKCYNNGKYASIFFSSSITEHDIISSKGLKNGSICSSCPDGFLVNYPTYKINRITKDSEPIVDVSCMAGKNLCLCDYEDICYTPNSKNISVMLYPVCVRKQCNVYAILAGYKRNDALISLDNIQYYFSINQINFQTKEYWSFDTDGVYIKVKSIGCNGCNIIKCQKNKKYPRKFHHKG</sequence>
<feature type="region of interest" description="Disordered" evidence="1">
    <location>
        <begin position="350"/>
        <end position="372"/>
    </location>
</feature>
<dbReference type="PANTHER" id="PTHR47520">
    <property type="entry name" value="CX DOMAIN-CONTAINING PROTEIN-RELATED"/>
    <property type="match status" value="1"/>
</dbReference>
<feature type="transmembrane region" description="Helical" evidence="2">
    <location>
        <begin position="20"/>
        <end position="39"/>
    </location>
</feature>
<keyword evidence="2" id="KW-1133">Transmembrane helix</keyword>
<evidence type="ECO:0000313" key="4">
    <source>
        <dbReference type="Proteomes" id="UP000035681"/>
    </source>
</evidence>
<proteinExistence type="predicted"/>
<feature type="transmembrane region" description="Helical" evidence="2">
    <location>
        <begin position="251"/>
        <end position="270"/>
    </location>
</feature>
<evidence type="ECO:0000313" key="5">
    <source>
        <dbReference type="WBParaSite" id="TCONS_00011308.p1"/>
    </source>
</evidence>
<dbReference type="PANTHER" id="PTHR47520:SF11">
    <property type="entry name" value="CX DOMAIN-CONTAINING PROTEIN"/>
    <property type="match status" value="1"/>
</dbReference>
<keyword evidence="2" id="KW-0472">Membrane</keyword>
<name>A0AAF5DG94_STRER</name>
<dbReference type="InterPro" id="IPR002619">
    <property type="entry name" value="CX"/>
</dbReference>
<protein>
    <recommendedName>
        <fullName evidence="3">CX domain-containing protein</fullName>
    </recommendedName>
</protein>
<evidence type="ECO:0000256" key="1">
    <source>
        <dbReference type="SAM" id="MobiDB-lite"/>
    </source>
</evidence>
<evidence type="ECO:0000256" key="2">
    <source>
        <dbReference type="SAM" id="Phobius"/>
    </source>
</evidence>
<dbReference type="WBParaSite" id="TCONS_00011308.p1">
    <property type="protein sequence ID" value="TCONS_00011308.p1"/>
    <property type="gene ID" value="XLOC_005592"/>
</dbReference>
<reference evidence="5" key="1">
    <citation type="submission" date="2024-02" db="UniProtKB">
        <authorList>
            <consortium name="WormBaseParasite"/>
        </authorList>
    </citation>
    <scope>IDENTIFICATION</scope>
</reference>
<dbReference type="AlphaFoldDB" id="A0AAF5DG94"/>
<feature type="compositionally biased region" description="Polar residues" evidence="1">
    <location>
        <begin position="72"/>
        <end position="101"/>
    </location>
</feature>
<feature type="transmembrane region" description="Helical" evidence="2">
    <location>
        <begin position="302"/>
        <end position="321"/>
    </location>
</feature>
<feature type="domain" description="CX" evidence="3">
    <location>
        <begin position="172"/>
        <end position="230"/>
    </location>
</feature>
<feature type="region of interest" description="Disordered" evidence="1">
    <location>
        <begin position="52"/>
        <end position="101"/>
    </location>
</feature>